<name>A0ABD5S2P2_9EURY</name>
<proteinExistence type="inferred from homology"/>
<evidence type="ECO:0000256" key="5">
    <source>
        <dbReference type="ARBA" id="ARBA00022989"/>
    </source>
</evidence>
<evidence type="ECO:0000256" key="1">
    <source>
        <dbReference type="ARBA" id="ARBA00004141"/>
    </source>
</evidence>
<evidence type="ECO:0000313" key="8">
    <source>
        <dbReference type="EMBL" id="MFC6725197.1"/>
    </source>
</evidence>
<dbReference type="Pfam" id="PF00860">
    <property type="entry name" value="Xan_ur_permease"/>
    <property type="match status" value="1"/>
</dbReference>
<dbReference type="PANTHER" id="PTHR42810:SF4">
    <property type="entry name" value="URIC ACID TRANSPORTER UACT"/>
    <property type="match status" value="1"/>
</dbReference>
<keyword evidence="9" id="KW-1185">Reference proteome</keyword>
<feature type="transmembrane region" description="Helical" evidence="7">
    <location>
        <begin position="141"/>
        <end position="159"/>
    </location>
</feature>
<keyword evidence="5 7" id="KW-1133">Transmembrane helix</keyword>
<comment type="caution">
    <text evidence="8">The sequence shown here is derived from an EMBL/GenBank/DDBJ whole genome shotgun (WGS) entry which is preliminary data.</text>
</comment>
<keyword evidence="4 7" id="KW-0812">Transmembrane</keyword>
<evidence type="ECO:0000256" key="3">
    <source>
        <dbReference type="ARBA" id="ARBA00022448"/>
    </source>
</evidence>
<protein>
    <submittedName>
        <fullName evidence="8">Uracil-xanthine permease family protein</fullName>
    </submittedName>
</protein>
<evidence type="ECO:0000256" key="7">
    <source>
        <dbReference type="SAM" id="Phobius"/>
    </source>
</evidence>
<gene>
    <name evidence="8" type="ORF">ACFQE1_12625</name>
</gene>
<keyword evidence="3" id="KW-0813">Transport</keyword>
<evidence type="ECO:0000313" key="9">
    <source>
        <dbReference type="Proteomes" id="UP001596328"/>
    </source>
</evidence>
<dbReference type="EMBL" id="JBHSWU010000424">
    <property type="protein sequence ID" value="MFC6725197.1"/>
    <property type="molecule type" value="Genomic_DNA"/>
</dbReference>
<sequence>MGTDADGAIDLEYEVDDKPPWPKALLLGLQHVAVMIVPATAVAFIVAGAVGLSAADTAYVVQMVLLFSGLATVVQAYTVGPVGARLPVVMGTSFTFVGAASTIGASYGLAAVFGAILVTGFVVEGLIGWQFERIQPFFPPLVTGLVVVIIGLYLIPVAMDYSAGGVGAEDYGALHNVGLAALVLGVAVALNLFT</sequence>
<dbReference type="InterPro" id="IPR006043">
    <property type="entry name" value="NCS2"/>
</dbReference>
<feature type="transmembrane region" description="Helical" evidence="7">
    <location>
        <begin position="58"/>
        <end position="79"/>
    </location>
</feature>
<dbReference type="Proteomes" id="UP001596328">
    <property type="component" value="Unassembled WGS sequence"/>
</dbReference>
<dbReference type="GO" id="GO:0016020">
    <property type="term" value="C:membrane"/>
    <property type="evidence" value="ECO:0007669"/>
    <property type="project" value="UniProtKB-SubCell"/>
</dbReference>
<comment type="subcellular location">
    <subcellularLocation>
        <location evidence="1">Membrane</location>
        <topology evidence="1">Multi-pass membrane protein</topology>
    </subcellularLocation>
</comment>
<organism evidence="8 9">
    <name type="scientific">Halobium palmae</name>
    <dbReference type="NCBI Taxonomy" id="1776492"/>
    <lineage>
        <taxon>Archaea</taxon>
        <taxon>Methanobacteriati</taxon>
        <taxon>Methanobacteriota</taxon>
        <taxon>Stenosarchaea group</taxon>
        <taxon>Halobacteria</taxon>
        <taxon>Halobacteriales</taxon>
        <taxon>Haloferacaceae</taxon>
        <taxon>Halobium</taxon>
    </lineage>
</organism>
<evidence type="ECO:0000256" key="6">
    <source>
        <dbReference type="ARBA" id="ARBA00023136"/>
    </source>
</evidence>
<feature type="transmembrane region" description="Helical" evidence="7">
    <location>
        <begin position="109"/>
        <end position="129"/>
    </location>
</feature>
<comment type="similarity">
    <text evidence="2">Belongs to the nucleobase:cation symporter-2 (NCS2) (TC 2.A.40) family.</text>
</comment>
<evidence type="ECO:0000256" key="4">
    <source>
        <dbReference type="ARBA" id="ARBA00022692"/>
    </source>
</evidence>
<feature type="transmembrane region" description="Helical" evidence="7">
    <location>
        <begin position="171"/>
        <end position="193"/>
    </location>
</feature>
<evidence type="ECO:0000256" key="2">
    <source>
        <dbReference type="ARBA" id="ARBA00008821"/>
    </source>
</evidence>
<feature type="transmembrane region" description="Helical" evidence="7">
    <location>
        <begin position="32"/>
        <end position="52"/>
    </location>
</feature>
<keyword evidence="6 7" id="KW-0472">Membrane</keyword>
<reference evidence="8 9" key="1">
    <citation type="journal article" date="2019" name="Int. J. Syst. Evol. Microbiol.">
        <title>The Global Catalogue of Microorganisms (GCM) 10K type strain sequencing project: providing services to taxonomists for standard genome sequencing and annotation.</title>
        <authorList>
            <consortium name="The Broad Institute Genomics Platform"/>
            <consortium name="The Broad Institute Genome Sequencing Center for Infectious Disease"/>
            <person name="Wu L."/>
            <person name="Ma J."/>
        </authorList>
    </citation>
    <scope>NUCLEOTIDE SEQUENCE [LARGE SCALE GENOMIC DNA]</scope>
    <source>
        <strain evidence="8 9">NBRC 111368</strain>
    </source>
</reference>
<dbReference type="PANTHER" id="PTHR42810">
    <property type="entry name" value="PURINE PERMEASE C1399.01C-RELATED"/>
    <property type="match status" value="1"/>
</dbReference>
<accession>A0ABD5S2P2</accession>
<feature type="non-terminal residue" evidence="8">
    <location>
        <position position="194"/>
    </location>
</feature>
<dbReference type="AlphaFoldDB" id="A0ABD5S2P2"/>